<evidence type="ECO:0000256" key="5">
    <source>
        <dbReference type="ARBA" id="ARBA00022617"/>
    </source>
</evidence>
<protein>
    <recommendedName>
        <fullName evidence="17">Cytochrome P450 monooxygenase</fullName>
    </recommendedName>
</protein>
<dbReference type="FunFam" id="1.10.630.10:FF:000042">
    <property type="entry name" value="Cytochrome P450"/>
    <property type="match status" value="1"/>
</dbReference>
<evidence type="ECO:0008006" key="17">
    <source>
        <dbReference type="Google" id="ProtNLM"/>
    </source>
</evidence>
<proteinExistence type="inferred from homology"/>
<dbReference type="PROSITE" id="PS00086">
    <property type="entry name" value="CYTOCHROME_P450"/>
    <property type="match status" value="1"/>
</dbReference>
<dbReference type="GO" id="GO:0016705">
    <property type="term" value="F:oxidoreductase activity, acting on paired donors, with incorporation or reduction of molecular oxygen"/>
    <property type="evidence" value="ECO:0007669"/>
    <property type="project" value="InterPro"/>
</dbReference>
<dbReference type="GO" id="GO:0005506">
    <property type="term" value="F:iron ion binding"/>
    <property type="evidence" value="ECO:0007669"/>
    <property type="project" value="InterPro"/>
</dbReference>
<keyword evidence="7" id="KW-0256">Endoplasmic reticulum</keyword>
<keyword evidence="11 14" id="KW-0503">Monooxygenase</keyword>
<accession>A0A9N9TPS7</accession>
<evidence type="ECO:0000256" key="2">
    <source>
        <dbReference type="ARBA" id="ARBA00004174"/>
    </source>
</evidence>
<dbReference type="InterPro" id="IPR036396">
    <property type="entry name" value="Cyt_P450_sf"/>
</dbReference>
<dbReference type="Pfam" id="PF00067">
    <property type="entry name" value="p450"/>
    <property type="match status" value="1"/>
</dbReference>
<evidence type="ECO:0000256" key="3">
    <source>
        <dbReference type="ARBA" id="ARBA00004406"/>
    </source>
</evidence>
<keyword evidence="6 13" id="KW-0479">Metal-binding</keyword>
<dbReference type="PANTHER" id="PTHR24292">
    <property type="entry name" value="CYTOCHROME P450"/>
    <property type="match status" value="1"/>
</dbReference>
<evidence type="ECO:0000256" key="9">
    <source>
        <dbReference type="ARBA" id="ARBA00023002"/>
    </source>
</evidence>
<evidence type="ECO:0000313" key="16">
    <source>
        <dbReference type="Proteomes" id="UP001153712"/>
    </source>
</evidence>
<evidence type="ECO:0000256" key="8">
    <source>
        <dbReference type="ARBA" id="ARBA00022848"/>
    </source>
</evidence>
<comment type="subcellular location">
    <subcellularLocation>
        <location evidence="3">Endoplasmic reticulum membrane</location>
        <topology evidence="3">Peripheral membrane protein</topology>
    </subcellularLocation>
    <subcellularLocation>
        <location evidence="2">Microsome membrane</location>
        <topology evidence="2">Peripheral membrane protein</topology>
    </subcellularLocation>
</comment>
<dbReference type="OrthoDB" id="2789670at2759"/>
<evidence type="ECO:0000256" key="4">
    <source>
        <dbReference type="ARBA" id="ARBA00010617"/>
    </source>
</evidence>
<dbReference type="Proteomes" id="UP001153712">
    <property type="component" value="Chromosome 3"/>
</dbReference>
<evidence type="ECO:0000256" key="11">
    <source>
        <dbReference type="ARBA" id="ARBA00023033"/>
    </source>
</evidence>
<dbReference type="Gene3D" id="1.10.630.10">
    <property type="entry name" value="Cytochrome P450"/>
    <property type="match status" value="1"/>
</dbReference>
<dbReference type="InterPro" id="IPR001128">
    <property type="entry name" value="Cyt_P450"/>
</dbReference>
<evidence type="ECO:0000256" key="12">
    <source>
        <dbReference type="ARBA" id="ARBA00023136"/>
    </source>
</evidence>
<feature type="binding site" description="axial binding residue" evidence="13">
    <location>
        <position position="466"/>
    </location>
    <ligand>
        <name>heme</name>
        <dbReference type="ChEBI" id="CHEBI:30413"/>
    </ligand>
    <ligandPart>
        <name>Fe</name>
        <dbReference type="ChEBI" id="CHEBI:18248"/>
    </ligandPart>
</feature>
<keyword evidence="16" id="KW-1185">Reference proteome</keyword>
<reference evidence="15" key="1">
    <citation type="submission" date="2022-01" db="EMBL/GenBank/DDBJ databases">
        <authorList>
            <person name="King R."/>
        </authorList>
    </citation>
    <scope>NUCLEOTIDE SEQUENCE</scope>
</reference>
<keyword evidence="9 14" id="KW-0560">Oxidoreductase</keyword>
<dbReference type="GO" id="GO:0004497">
    <property type="term" value="F:monooxygenase activity"/>
    <property type="evidence" value="ECO:0007669"/>
    <property type="project" value="UniProtKB-KW"/>
</dbReference>
<keyword evidence="5 13" id="KW-0349">Heme</keyword>
<evidence type="ECO:0000256" key="1">
    <source>
        <dbReference type="ARBA" id="ARBA00001971"/>
    </source>
</evidence>
<dbReference type="PRINTS" id="PR00385">
    <property type="entry name" value="P450"/>
</dbReference>
<dbReference type="PRINTS" id="PR00463">
    <property type="entry name" value="EP450I"/>
</dbReference>
<evidence type="ECO:0000256" key="10">
    <source>
        <dbReference type="ARBA" id="ARBA00023004"/>
    </source>
</evidence>
<evidence type="ECO:0000256" key="7">
    <source>
        <dbReference type="ARBA" id="ARBA00022824"/>
    </source>
</evidence>
<dbReference type="GO" id="GO:0020037">
    <property type="term" value="F:heme binding"/>
    <property type="evidence" value="ECO:0007669"/>
    <property type="project" value="InterPro"/>
</dbReference>
<evidence type="ECO:0000256" key="14">
    <source>
        <dbReference type="RuleBase" id="RU000461"/>
    </source>
</evidence>
<keyword evidence="8" id="KW-0492">Microsome</keyword>
<evidence type="ECO:0000256" key="13">
    <source>
        <dbReference type="PIRSR" id="PIRSR602401-1"/>
    </source>
</evidence>
<dbReference type="InterPro" id="IPR050476">
    <property type="entry name" value="Insect_CytP450_Detox"/>
</dbReference>
<dbReference type="PANTHER" id="PTHR24292:SF54">
    <property type="entry name" value="CYP9F3-RELATED"/>
    <property type="match status" value="1"/>
</dbReference>
<dbReference type="GO" id="GO:0005789">
    <property type="term" value="C:endoplasmic reticulum membrane"/>
    <property type="evidence" value="ECO:0007669"/>
    <property type="project" value="UniProtKB-SubCell"/>
</dbReference>
<name>A0A9N9TPS7_PHYSR</name>
<keyword evidence="12" id="KW-0472">Membrane</keyword>
<comment type="cofactor">
    <cofactor evidence="1 13">
        <name>heme</name>
        <dbReference type="ChEBI" id="CHEBI:30413"/>
    </cofactor>
</comment>
<dbReference type="EMBL" id="OU900096">
    <property type="protein sequence ID" value="CAG9859947.1"/>
    <property type="molecule type" value="Genomic_DNA"/>
</dbReference>
<dbReference type="AlphaFoldDB" id="A0A9N9TPS7"/>
<dbReference type="SUPFAM" id="SSF48264">
    <property type="entry name" value="Cytochrome P450"/>
    <property type="match status" value="1"/>
</dbReference>
<gene>
    <name evidence="15" type="ORF">PHYEVI_LOCUS6306</name>
</gene>
<comment type="similarity">
    <text evidence="4 14">Belongs to the cytochrome P450 family.</text>
</comment>
<dbReference type="CDD" id="cd11056">
    <property type="entry name" value="CYP6-like"/>
    <property type="match status" value="1"/>
</dbReference>
<evidence type="ECO:0000313" key="15">
    <source>
        <dbReference type="EMBL" id="CAG9859947.1"/>
    </source>
</evidence>
<dbReference type="InterPro" id="IPR002401">
    <property type="entry name" value="Cyt_P450_E_grp-I"/>
</dbReference>
<sequence>MTLVLIVILLLMVWIYLNFVKPAAYWNERRVFHVTPGRKFLKEFFSRKSIFELSLDAYRNFPSRRFYGSYQIFKPCLVVTDLDLIKQITVKDFDHFTDHFTFFDQKTDPILGQNLFELKGERWKDMRSTLSPAFTSSKMKGMYPFIQETARKFTDHFYQLPEDIIEMDMKTAFSKFTNDIIATCAFGIECDTLKNESNDFFALGSQIANPASGTRLKLLLKLMFPRFYEVFNMSLFPLNITNFFQNLVKTNIEYREKNNVIRPDMIQLLMEAKRGRLKHSDENTDQDTGFATVEESSVGKSLRQIELTDELMTAQALVFFIAGFDTSSTVLSFLAHQLAIDQDVQKKLQTEIDDVIKSQESVSYEDLLKMKYLDQVISEILRRYPPGYTLTRVCVKDYKIEAAKRSEKTFVLKKGTIVSLPIIGIHMDPIFFPNPEKFDPERFNEENRAHIVPGSFMPFGSGPRNCIGSRFALLECKSVIVSLLSKFDILPNERTRIPLRLAKKIMLSSKDGVCLSLRRRKFDN</sequence>
<evidence type="ECO:0000256" key="6">
    <source>
        <dbReference type="ARBA" id="ARBA00022723"/>
    </source>
</evidence>
<keyword evidence="10 13" id="KW-0408">Iron</keyword>
<dbReference type="InterPro" id="IPR017972">
    <property type="entry name" value="Cyt_P450_CS"/>
</dbReference>
<organism evidence="15 16">
    <name type="scientific">Phyllotreta striolata</name>
    <name type="common">Striped flea beetle</name>
    <name type="synonym">Crioceris striolata</name>
    <dbReference type="NCBI Taxonomy" id="444603"/>
    <lineage>
        <taxon>Eukaryota</taxon>
        <taxon>Metazoa</taxon>
        <taxon>Ecdysozoa</taxon>
        <taxon>Arthropoda</taxon>
        <taxon>Hexapoda</taxon>
        <taxon>Insecta</taxon>
        <taxon>Pterygota</taxon>
        <taxon>Neoptera</taxon>
        <taxon>Endopterygota</taxon>
        <taxon>Coleoptera</taxon>
        <taxon>Polyphaga</taxon>
        <taxon>Cucujiformia</taxon>
        <taxon>Chrysomeloidea</taxon>
        <taxon>Chrysomelidae</taxon>
        <taxon>Galerucinae</taxon>
        <taxon>Alticini</taxon>
        <taxon>Phyllotreta</taxon>
    </lineage>
</organism>